<dbReference type="AlphaFoldDB" id="A0A511DRG7"/>
<name>A0A511DRG7_LENKE</name>
<dbReference type="EMBL" id="BJVK01000002">
    <property type="protein sequence ID" value="GEL27435.1"/>
    <property type="molecule type" value="Genomic_DNA"/>
</dbReference>
<evidence type="ECO:0000256" key="11">
    <source>
        <dbReference type="ARBA" id="ARBA00022801"/>
    </source>
</evidence>
<dbReference type="InterPro" id="IPR002156">
    <property type="entry name" value="RNaseH_domain"/>
</dbReference>
<dbReference type="InterPro" id="IPR009027">
    <property type="entry name" value="Ribosomal_bL9/RNase_H1_N"/>
</dbReference>
<dbReference type="Pfam" id="PF01693">
    <property type="entry name" value="Cauli_VI"/>
    <property type="match status" value="1"/>
</dbReference>
<dbReference type="Gene3D" id="3.40.970.10">
    <property type="entry name" value="Ribonuclease H1, N-terminal domain"/>
    <property type="match status" value="1"/>
</dbReference>
<evidence type="ECO:0000256" key="4">
    <source>
        <dbReference type="ARBA" id="ARBA00005300"/>
    </source>
</evidence>
<dbReference type="OrthoDB" id="9811552at2"/>
<dbReference type="CDD" id="cd09278">
    <property type="entry name" value="RNase_HI_prokaryote_like"/>
    <property type="match status" value="1"/>
</dbReference>
<comment type="cofactor">
    <cofactor evidence="2">
        <name>Mg(2+)</name>
        <dbReference type="ChEBI" id="CHEBI:18420"/>
    </cofactor>
</comment>
<comment type="caution">
    <text evidence="14">The sequence shown here is derived from an EMBL/GenBank/DDBJ whole genome shotgun (WGS) entry which is preliminary data.</text>
</comment>
<keyword evidence="10" id="KW-0255">Endonuclease</keyword>
<protein>
    <recommendedName>
        <fullName evidence="7">Ribonuclease H</fullName>
        <ecNumber evidence="6">3.1.26.4</ecNumber>
    </recommendedName>
</protein>
<evidence type="ECO:0000256" key="7">
    <source>
        <dbReference type="ARBA" id="ARBA00017721"/>
    </source>
</evidence>
<dbReference type="SUPFAM" id="SSF55658">
    <property type="entry name" value="L9 N-domain-like"/>
    <property type="match status" value="1"/>
</dbReference>
<feature type="compositionally biased region" description="Basic and acidic residues" evidence="13">
    <location>
        <begin position="255"/>
        <end position="268"/>
    </location>
</feature>
<evidence type="ECO:0000256" key="10">
    <source>
        <dbReference type="ARBA" id="ARBA00022759"/>
    </source>
</evidence>
<dbReference type="GO" id="GO:0004523">
    <property type="term" value="F:RNA-DNA hybrid ribonuclease activity"/>
    <property type="evidence" value="ECO:0007669"/>
    <property type="project" value="UniProtKB-EC"/>
</dbReference>
<feature type="region of interest" description="Disordered" evidence="13">
    <location>
        <begin position="237"/>
        <end position="291"/>
    </location>
</feature>
<keyword evidence="12" id="KW-0460">Magnesium</keyword>
<reference evidence="14" key="1">
    <citation type="submission" date="2019-07" db="EMBL/GenBank/DDBJ databases">
        <title>Whole genome shotgun sequence of Lactobacillus kefiri NBRC 15888.</title>
        <authorList>
            <person name="Hosoyama A."/>
            <person name="Uohara A."/>
            <person name="Ohji S."/>
            <person name="Ichikawa N."/>
        </authorList>
    </citation>
    <scope>NUCLEOTIDE SEQUENCE [LARGE SCALE GENOMIC DNA]</scope>
    <source>
        <strain evidence="14">NBRC 15888</strain>
    </source>
</reference>
<proteinExistence type="inferred from homology"/>
<evidence type="ECO:0000256" key="8">
    <source>
        <dbReference type="ARBA" id="ARBA00022722"/>
    </source>
</evidence>
<dbReference type="RefSeq" id="WP_054768832.1">
    <property type="nucleotide sequence ID" value="NZ_BJVK01000002.1"/>
</dbReference>
<evidence type="ECO:0000313" key="15">
    <source>
        <dbReference type="Proteomes" id="UP000321893"/>
    </source>
</evidence>
<dbReference type="FunFam" id="3.40.970.10:FF:000002">
    <property type="entry name" value="Ribonuclease H"/>
    <property type="match status" value="1"/>
</dbReference>
<evidence type="ECO:0000256" key="12">
    <source>
        <dbReference type="ARBA" id="ARBA00022842"/>
    </source>
</evidence>
<dbReference type="InterPro" id="IPR036397">
    <property type="entry name" value="RNaseH_sf"/>
</dbReference>
<comment type="catalytic activity">
    <reaction evidence="1">
        <text>Endonucleolytic cleavage to 5'-phosphomonoester.</text>
        <dbReference type="EC" id="3.1.26.4"/>
    </reaction>
</comment>
<dbReference type="GO" id="GO:0003676">
    <property type="term" value="F:nucleic acid binding"/>
    <property type="evidence" value="ECO:0007669"/>
    <property type="project" value="InterPro"/>
</dbReference>
<evidence type="ECO:0000256" key="3">
    <source>
        <dbReference type="ARBA" id="ARBA00004065"/>
    </source>
</evidence>
<dbReference type="GeneID" id="71567241"/>
<dbReference type="GO" id="GO:0046872">
    <property type="term" value="F:metal ion binding"/>
    <property type="evidence" value="ECO:0007669"/>
    <property type="project" value="UniProtKB-KW"/>
</dbReference>
<organism evidence="14 15">
    <name type="scientific">Lentilactobacillus kefiri</name>
    <name type="common">Lactobacillus kefiri</name>
    <dbReference type="NCBI Taxonomy" id="33962"/>
    <lineage>
        <taxon>Bacteria</taxon>
        <taxon>Bacillati</taxon>
        <taxon>Bacillota</taxon>
        <taxon>Bacilli</taxon>
        <taxon>Lactobacillales</taxon>
        <taxon>Lactobacillaceae</taxon>
        <taxon>Lentilactobacillus</taxon>
    </lineage>
</organism>
<comment type="similarity">
    <text evidence="4">Belongs to the RNase H family.</text>
</comment>
<dbReference type="SUPFAM" id="SSF53098">
    <property type="entry name" value="Ribonuclease H-like"/>
    <property type="match status" value="1"/>
</dbReference>
<dbReference type="PANTHER" id="PTHR10642:SF26">
    <property type="entry name" value="RIBONUCLEASE H1"/>
    <property type="match status" value="1"/>
</dbReference>
<evidence type="ECO:0000256" key="9">
    <source>
        <dbReference type="ARBA" id="ARBA00022723"/>
    </source>
</evidence>
<gene>
    <name evidence="14" type="primary">rnhA</name>
    <name evidence="14" type="ORF">LKE01_02550</name>
</gene>
<dbReference type="EC" id="3.1.26.4" evidence="6"/>
<keyword evidence="8" id="KW-0540">Nuclease</keyword>
<dbReference type="InterPro" id="IPR037056">
    <property type="entry name" value="RNase_H1_N_sf"/>
</dbReference>
<keyword evidence="11" id="KW-0378">Hydrolase</keyword>
<comment type="function">
    <text evidence="3">Endonuclease that specifically degrades the RNA of RNA-DNA hybrids.</text>
</comment>
<evidence type="ECO:0000256" key="1">
    <source>
        <dbReference type="ARBA" id="ARBA00000077"/>
    </source>
</evidence>
<keyword evidence="9" id="KW-0479">Metal-binding</keyword>
<sequence length="305" mass="35001">MKYYAVKKGRKTGIFTTWPDAEKQVKGYSGAQFKSFKTRGEADDYLGGTVANVEKVFVPSKKQIKADRRKAEKKAHEKSNREIIVYTDGGSRNHGNVKDGHVKASDKAAWAFLIKDGHQKHSRSGGEFGATNNRMEIMALLEALKYLKSHNMQNEQIDVVMDSRYVLNAIQKKWLRGWRRRGWKKADGSKLQNKQLWQQIDANLREFPRIQYFWTKGHADDKGNVYVDHLLNKRMDKMAKKSPQSAETPQPAHHKPAEKPQRIEDKPKISQTKTSQPKLAPRTSHSVSDIEKSLRQLGLFDDDKD</sequence>
<dbReference type="GO" id="GO:0043137">
    <property type="term" value="P:DNA replication, removal of RNA primer"/>
    <property type="evidence" value="ECO:0007669"/>
    <property type="project" value="TreeGrafter"/>
</dbReference>
<evidence type="ECO:0000256" key="13">
    <source>
        <dbReference type="SAM" id="MobiDB-lite"/>
    </source>
</evidence>
<dbReference type="InterPro" id="IPR050092">
    <property type="entry name" value="RNase_H"/>
</dbReference>
<dbReference type="Proteomes" id="UP000321893">
    <property type="component" value="Unassembled WGS sequence"/>
</dbReference>
<dbReference type="InterPro" id="IPR012337">
    <property type="entry name" value="RNaseH-like_sf"/>
</dbReference>
<dbReference type="PANTHER" id="PTHR10642">
    <property type="entry name" value="RIBONUCLEASE H1"/>
    <property type="match status" value="1"/>
</dbReference>
<dbReference type="Pfam" id="PF00075">
    <property type="entry name" value="RNase_H"/>
    <property type="match status" value="1"/>
</dbReference>
<dbReference type="InterPro" id="IPR011320">
    <property type="entry name" value="RNase_H1_N"/>
</dbReference>
<evidence type="ECO:0000256" key="5">
    <source>
        <dbReference type="ARBA" id="ARBA00011245"/>
    </source>
</evidence>
<evidence type="ECO:0000256" key="6">
    <source>
        <dbReference type="ARBA" id="ARBA00012180"/>
    </source>
</evidence>
<dbReference type="STRING" id="1423764.FC95_GL001757"/>
<keyword evidence="15" id="KW-1185">Reference proteome</keyword>
<dbReference type="InterPro" id="IPR022892">
    <property type="entry name" value="RNaseHI"/>
</dbReference>
<evidence type="ECO:0000313" key="14">
    <source>
        <dbReference type="EMBL" id="GEL27435.1"/>
    </source>
</evidence>
<dbReference type="Gene3D" id="3.30.420.10">
    <property type="entry name" value="Ribonuclease H-like superfamily/Ribonuclease H"/>
    <property type="match status" value="1"/>
</dbReference>
<accession>A0A511DRG7</accession>
<comment type="subunit">
    <text evidence="5">Monomer.</text>
</comment>
<dbReference type="PROSITE" id="PS50879">
    <property type="entry name" value="RNASE_H_1"/>
    <property type="match status" value="1"/>
</dbReference>
<evidence type="ECO:0000256" key="2">
    <source>
        <dbReference type="ARBA" id="ARBA00001946"/>
    </source>
</evidence>
<feature type="compositionally biased region" description="Polar residues" evidence="13">
    <location>
        <begin position="269"/>
        <end position="287"/>
    </location>
</feature>